<dbReference type="GO" id="GO:0000160">
    <property type="term" value="P:phosphorelay signal transduction system"/>
    <property type="evidence" value="ECO:0007669"/>
    <property type="project" value="InterPro"/>
</dbReference>
<comment type="caution">
    <text evidence="3">The sequence shown here is derived from an EMBL/GenBank/DDBJ whole genome shotgun (WGS) entry which is preliminary data.</text>
</comment>
<reference evidence="3 4" key="1">
    <citation type="submission" date="2020-02" db="EMBL/GenBank/DDBJ databases">
        <title>Out from the shadows clarifying the taxonomy of the family Cryomorphaceae and related taxa by utilizing the GTDB taxonomic framework.</title>
        <authorList>
            <person name="Bowman J.P."/>
        </authorList>
    </citation>
    <scope>NUCLEOTIDE SEQUENCE [LARGE SCALE GENOMIC DNA]</scope>
    <source>
        <strain evidence="3 4">QSSC 1-22</strain>
    </source>
</reference>
<organism evidence="3 4">
    <name type="scientific">Cryomorpha ignava</name>
    <dbReference type="NCBI Taxonomy" id="101383"/>
    <lineage>
        <taxon>Bacteria</taxon>
        <taxon>Pseudomonadati</taxon>
        <taxon>Bacteroidota</taxon>
        <taxon>Flavobacteriia</taxon>
        <taxon>Flavobacteriales</taxon>
        <taxon>Cryomorphaceae</taxon>
        <taxon>Cryomorpha</taxon>
    </lineage>
</organism>
<gene>
    <name evidence="3" type="ORF">G3O08_01345</name>
</gene>
<accession>A0A7K3WKH3</accession>
<dbReference type="InterPro" id="IPR001789">
    <property type="entry name" value="Sig_transdc_resp-reg_receiver"/>
</dbReference>
<dbReference type="PANTHER" id="PTHR43228">
    <property type="entry name" value="TWO-COMPONENT RESPONSE REGULATOR"/>
    <property type="match status" value="1"/>
</dbReference>
<dbReference type="Gene3D" id="3.40.50.2300">
    <property type="match status" value="1"/>
</dbReference>
<keyword evidence="4" id="KW-1185">Reference proteome</keyword>
<evidence type="ECO:0000256" key="1">
    <source>
        <dbReference type="PROSITE-ProRule" id="PRU00169"/>
    </source>
</evidence>
<dbReference type="RefSeq" id="WP_163282875.1">
    <property type="nucleotide sequence ID" value="NZ_JAAGVY010000002.1"/>
</dbReference>
<keyword evidence="1" id="KW-0597">Phosphoprotein</keyword>
<dbReference type="InterPro" id="IPR011006">
    <property type="entry name" value="CheY-like_superfamily"/>
</dbReference>
<dbReference type="SUPFAM" id="SSF52172">
    <property type="entry name" value="CheY-like"/>
    <property type="match status" value="1"/>
</dbReference>
<dbReference type="Proteomes" id="UP000486602">
    <property type="component" value="Unassembled WGS sequence"/>
</dbReference>
<evidence type="ECO:0000259" key="2">
    <source>
        <dbReference type="PROSITE" id="PS50110"/>
    </source>
</evidence>
<feature type="modified residue" description="4-aspartylphosphate" evidence="1">
    <location>
        <position position="59"/>
    </location>
</feature>
<name>A0A7K3WKH3_9FLAO</name>
<dbReference type="PROSITE" id="PS50110">
    <property type="entry name" value="RESPONSE_REGULATORY"/>
    <property type="match status" value="1"/>
</dbReference>
<proteinExistence type="predicted"/>
<feature type="domain" description="Response regulatory" evidence="2">
    <location>
        <begin position="4"/>
        <end position="128"/>
    </location>
</feature>
<dbReference type="InterPro" id="IPR052048">
    <property type="entry name" value="ST_Response_Regulator"/>
</dbReference>
<dbReference type="PANTHER" id="PTHR43228:SF1">
    <property type="entry name" value="TWO-COMPONENT RESPONSE REGULATOR ARR22"/>
    <property type="match status" value="1"/>
</dbReference>
<dbReference type="SMART" id="SM00448">
    <property type="entry name" value="REC"/>
    <property type="match status" value="1"/>
</dbReference>
<protein>
    <submittedName>
        <fullName evidence="3">Response regulator</fullName>
    </submittedName>
</protein>
<dbReference type="Pfam" id="PF00072">
    <property type="entry name" value="Response_reg"/>
    <property type="match status" value="1"/>
</dbReference>
<dbReference type="EMBL" id="JAAGVY010000002">
    <property type="protein sequence ID" value="NEN22146.1"/>
    <property type="molecule type" value="Genomic_DNA"/>
</dbReference>
<evidence type="ECO:0000313" key="4">
    <source>
        <dbReference type="Proteomes" id="UP000486602"/>
    </source>
</evidence>
<dbReference type="AlphaFoldDB" id="A0A7K3WKH3"/>
<evidence type="ECO:0000313" key="3">
    <source>
        <dbReference type="EMBL" id="NEN22146.1"/>
    </source>
</evidence>
<sequence>MKKEIFIVDDDPIYRLIVSKTIGKLDSSLPINECKNGEIGLAKLEDLKNSKHEIIVLLDINMPIVNGWEFLGAIEKYNFYNLDQLMIYMISSSIDTSDKVKADQYAFVKGFYHKPLTNEDLKIIIGID</sequence>